<dbReference type="InterPro" id="IPR052203">
    <property type="entry name" value="GHMP_Kinase-Related"/>
</dbReference>
<keyword evidence="2" id="KW-0547">Nucleotide-binding</keyword>
<dbReference type="AlphaFoldDB" id="A0A395V3L7"/>
<dbReference type="Pfam" id="PF00288">
    <property type="entry name" value="GHMP_kinases_N"/>
    <property type="match status" value="1"/>
</dbReference>
<gene>
    <name evidence="8" type="ORF">DWX93_14855</name>
</gene>
<dbReference type="PANTHER" id="PTHR32463:SF0">
    <property type="entry name" value="L-FUCOSE KINASE"/>
    <property type="match status" value="1"/>
</dbReference>
<sequence length="324" mass="35932">MSFFGGGTDFADYYKNSRYGYGTVISTALDMYVYIMVCKRFDDKIRVCYTVNEFVDSVDQIKHNIIREALKMLGIEKGIDIVYSADIPLSSAGIGLASSSALAVGVLNALHAYKGEHVSPEVLAREACEIEIERLSNPIGVQDQYAVAYGGFRKYKFHRDGSVTNEMVVCRQDTLDQLKNNFMLYFTGLTRVSSNILAEQKAHIYDKEKVLDAMVEMVLSAEQALAEGDVDQIGKMLDDAWNLKKQMSSGISNPLINEMYTKAKNAGAVGGKILGAGGGGFMLLFVPPQKQERVRSAMSEYKETQFGFETEGSRIIFTEKNRGE</sequence>
<evidence type="ECO:0000256" key="4">
    <source>
        <dbReference type="ARBA" id="ARBA00022840"/>
    </source>
</evidence>
<keyword evidence="1" id="KW-0808">Transferase</keyword>
<keyword evidence="4" id="KW-0067">ATP-binding</keyword>
<feature type="domain" description="GHMP kinase N-terminal" evidence="6">
    <location>
        <begin position="65"/>
        <end position="151"/>
    </location>
</feature>
<dbReference type="Proteomes" id="UP000266172">
    <property type="component" value="Unassembled WGS sequence"/>
</dbReference>
<dbReference type="Pfam" id="PF08544">
    <property type="entry name" value="GHMP_kinases_C"/>
    <property type="match status" value="1"/>
</dbReference>
<dbReference type="InterPro" id="IPR014606">
    <property type="entry name" value="Heptose_7-P_kinase"/>
</dbReference>
<dbReference type="InterPro" id="IPR013750">
    <property type="entry name" value="GHMP_kinase_C_dom"/>
</dbReference>
<evidence type="ECO:0000259" key="7">
    <source>
        <dbReference type="Pfam" id="PF08544"/>
    </source>
</evidence>
<evidence type="ECO:0000313" key="8">
    <source>
        <dbReference type="EMBL" id="RGS37163.1"/>
    </source>
</evidence>
<dbReference type="SUPFAM" id="SSF54211">
    <property type="entry name" value="Ribosomal protein S5 domain 2-like"/>
    <property type="match status" value="1"/>
</dbReference>
<comment type="caution">
    <text evidence="8">The sequence shown here is derived from an EMBL/GenBank/DDBJ whole genome shotgun (WGS) entry which is preliminary data.</text>
</comment>
<evidence type="ECO:0000256" key="5">
    <source>
        <dbReference type="ARBA" id="ARBA00038121"/>
    </source>
</evidence>
<evidence type="ECO:0000313" key="9">
    <source>
        <dbReference type="Proteomes" id="UP000266172"/>
    </source>
</evidence>
<dbReference type="PANTHER" id="PTHR32463">
    <property type="entry name" value="L-FUCOSE KINASE"/>
    <property type="match status" value="1"/>
</dbReference>
<dbReference type="Gene3D" id="3.30.230.120">
    <property type="match status" value="1"/>
</dbReference>
<evidence type="ECO:0000256" key="2">
    <source>
        <dbReference type="ARBA" id="ARBA00022741"/>
    </source>
</evidence>
<name>A0A395V3L7_9FIRM</name>
<proteinExistence type="inferred from homology"/>
<accession>A0A395V3L7</accession>
<organism evidence="8 9">
    <name type="scientific">Roseburia hominis</name>
    <dbReference type="NCBI Taxonomy" id="301301"/>
    <lineage>
        <taxon>Bacteria</taxon>
        <taxon>Bacillati</taxon>
        <taxon>Bacillota</taxon>
        <taxon>Clostridia</taxon>
        <taxon>Lachnospirales</taxon>
        <taxon>Lachnospiraceae</taxon>
        <taxon>Roseburia</taxon>
    </lineage>
</organism>
<keyword evidence="3 8" id="KW-0418">Kinase</keyword>
<dbReference type="GO" id="GO:0050201">
    <property type="term" value="F:fucokinase activity"/>
    <property type="evidence" value="ECO:0007669"/>
    <property type="project" value="TreeGrafter"/>
</dbReference>
<dbReference type="InterPro" id="IPR020568">
    <property type="entry name" value="Ribosomal_Su5_D2-typ_SF"/>
</dbReference>
<dbReference type="PRINTS" id="PR00960">
    <property type="entry name" value="LMBPPROTEIN"/>
</dbReference>
<feature type="domain" description="GHMP kinase C-terminal" evidence="7">
    <location>
        <begin position="222"/>
        <end position="301"/>
    </location>
</feature>
<dbReference type="InterPro" id="IPR006204">
    <property type="entry name" value="GHMP_kinase_N_dom"/>
</dbReference>
<dbReference type="GO" id="GO:0042352">
    <property type="term" value="P:GDP-L-fucose salvage"/>
    <property type="evidence" value="ECO:0007669"/>
    <property type="project" value="TreeGrafter"/>
</dbReference>
<dbReference type="EMBL" id="QRVL01000018">
    <property type="protein sequence ID" value="RGS37163.1"/>
    <property type="molecule type" value="Genomic_DNA"/>
</dbReference>
<protein>
    <submittedName>
        <fullName evidence="8">GHMP kinase</fullName>
    </submittedName>
</protein>
<evidence type="ECO:0000256" key="3">
    <source>
        <dbReference type="ARBA" id="ARBA00022777"/>
    </source>
</evidence>
<dbReference type="InterPro" id="IPR001174">
    <property type="entry name" value="HddA/FKP"/>
</dbReference>
<dbReference type="GO" id="GO:0005524">
    <property type="term" value="F:ATP binding"/>
    <property type="evidence" value="ECO:0007669"/>
    <property type="project" value="UniProtKB-KW"/>
</dbReference>
<dbReference type="InterPro" id="IPR036554">
    <property type="entry name" value="GHMP_kinase_C_sf"/>
</dbReference>
<reference evidence="8 9" key="1">
    <citation type="submission" date="2018-08" db="EMBL/GenBank/DDBJ databases">
        <title>A genome reference for cultivated species of the human gut microbiota.</title>
        <authorList>
            <person name="Zou Y."/>
            <person name="Xue W."/>
            <person name="Luo G."/>
        </authorList>
    </citation>
    <scope>NUCLEOTIDE SEQUENCE [LARGE SCALE GENOMIC DNA]</scope>
    <source>
        <strain evidence="8 9">AF22-12AC</strain>
    </source>
</reference>
<dbReference type="SUPFAM" id="SSF55060">
    <property type="entry name" value="GHMP Kinase, C-terminal domain"/>
    <property type="match status" value="1"/>
</dbReference>
<evidence type="ECO:0000259" key="6">
    <source>
        <dbReference type="Pfam" id="PF00288"/>
    </source>
</evidence>
<comment type="similarity">
    <text evidence="5">Belongs to the GHMP kinase family.</text>
</comment>
<dbReference type="PIRSF" id="PIRSF036406">
    <property type="entry name" value="Hept_kin"/>
    <property type="match status" value="1"/>
</dbReference>
<evidence type="ECO:0000256" key="1">
    <source>
        <dbReference type="ARBA" id="ARBA00022679"/>
    </source>
</evidence>